<dbReference type="InterPro" id="IPR012027">
    <property type="entry name" value="Formylmethanofuran_DH_asu"/>
</dbReference>
<comment type="caution">
    <text evidence="2">The sequence shown here is derived from an EMBL/GenBank/DDBJ whole genome shotgun (WGS) entry which is preliminary data.</text>
</comment>
<evidence type="ECO:0000313" key="2">
    <source>
        <dbReference type="EMBL" id="GFP23863.1"/>
    </source>
</evidence>
<dbReference type="Pfam" id="PF07969">
    <property type="entry name" value="Amidohydro_3"/>
    <property type="match status" value="1"/>
</dbReference>
<dbReference type="InterPro" id="IPR013108">
    <property type="entry name" value="Amidohydro_3"/>
</dbReference>
<dbReference type="NCBIfam" id="TIGR03121">
    <property type="entry name" value="one_C_dehyd_A"/>
    <property type="match status" value="1"/>
</dbReference>
<accession>A0A6V8NUZ3</accession>
<dbReference type="SUPFAM" id="SSF51338">
    <property type="entry name" value="Composite domain of metallo-dependent hydrolases"/>
    <property type="match status" value="2"/>
</dbReference>
<reference evidence="2 3" key="1">
    <citation type="journal article" date="2020" name="Front. Microbiol.">
        <title>Single-cell genomics of novel Actinobacteria with the Wood-Ljungdahl pathway discovered in a serpentinizing system.</title>
        <authorList>
            <person name="Merino N."/>
            <person name="Kawai M."/>
            <person name="Boyd E.S."/>
            <person name="Colman D.R."/>
            <person name="McGlynn S.E."/>
            <person name="Nealson K.H."/>
            <person name="Kurokawa K."/>
            <person name="Hongoh Y."/>
        </authorList>
    </citation>
    <scope>NUCLEOTIDE SEQUENCE [LARGE SCALE GENOMIC DNA]</scope>
    <source>
        <strain evidence="2 3">S09_30</strain>
    </source>
</reference>
<name>A0A6V8NUZ3_9ACTN</name>
<protein>
    <submittedName>
        <fullName evidence="2">Formylmethanofuran dehydrogenase subunit A</fullName>
    </submittedName>
</protein>
<dbReference type="PANTHER" id="PTHR11647">
    <property type="entry name" value="HYDRANTOINASE/DIHYDROPYRIMIDINASE FAMILY MEMBER"/>
    <property type="match status" value="1"/>
</dbReference>
<evidence type="ECO:0000313" key="3">
    <source>
        <dbReference type="Proteomes" id="UP000585609"/>
    </source>
</evidence>
<feature type="domain" description="Amidohydrolase 3" evidence="1">
    <location>
        <begin position="45"/>
        <end position="492"/>
    </location>
</feature>
<dbReference type="SUPFAM" id="SSF51556">
    <property type="entry name" value="Metallo-dependent hydrolases"/>
    <property type="match status" value="1"/>
</dbReference>
<dbReference type="GO" id="GO:0016810">
    <property type="term" value="F:hydrolase activity, acting on carbon-nitrogen (but not peptide) bonds"/>
    <property type="evidence" value="ECO:0007669"/>
    <property type="project" value="InterPro"/>
</dbReference>
<organism evidence="2 3">
    <name type="scientific">Candidatus Hakubella thermalkaliphila</name>
    <dbReference type="NCBI Taxonomy" id="2754717"/>
    <lineage>
        <taxon>Bacteria</taxon>
        <taxon>Bacillati</taxon>
        <taxon>Actinomycetota</taxon>
        <taxon>Actinomycetota incertae sedis</taxon>
        <taxon>Candidatus Hakubellales</taxon>
        <taxon>Candidatus Hakubellaceae</taxon>
        <taxon>Candidatus Hakubella</taxon>
    </lineage>
</organism>
<evidence type="ECO:0000259" key="1">
    <source>
        <dbReference type="Pfam" id="PF07969"/>
    </source>
</evidence>
<feature type="non-terminal residue" evidence="2">
    <location>
        <position position="1"/>
    </location>
</feature>
<sequence length="507" mass="56960">SQEMFRISGGEVYDPLHGINGEKRDIYVRDGKIVAPEDVDQKHLEVIDASGLVVMAGGVDIHSHIAGSKVNIGRKIRPEDHRRDPVPRSQVTRSGVGYTVGTTFVNAYRYARLGYTTIMEAAVPPLKARHTHEELMDTPLIDKGCLILMGNNNFILRHIGSGDYDKIRNFVSWLLHACKGYGIKAVNPGGIENWKWGKNVAGLDDLVMGYGVTPRQIITTLIRVNEELGLPHPLHLHCNNLGLPGNYQTTLETMKVAGQSRLHLTHLQFHSYGGESMRNLSSQAPVLAEYINEHENLSIDVGQIIFGEVTTMTADGPWQYTLYQLSHNKWANSDVEYETGAGIVPFLFKRDNPIHATQWAIGLELFLLIQDPWRVILTTDHPNAGPFFFYPQIIKLLMDKKYRDEMLASVHERASCTLLSQIDREYSLYEIAIITRAGPARRLGLRHKGHLGVGADADIAIYPKEVDAEWMFSNPRYVFKDGLLVVKDGQIVTDYMGRSLLEERELA</sequence>
<dbReference type="Gene3D" id="2.30.40.10">
    <property type="entry name" value="Urease, subunit C, domain 1"/>
    <property type="match status" value="1"/>
</dbReference>
<dbReference type="EMBL" id="BLRW01000226">
    <property type="protein sequence ID" value="GFP23863.1"/>
    <property type="molecule type" value="Genomic_DNA"/>
</dbReference>
<dbReference type="PANTHER" id="PTHR11647:SF1">
    <property type="entry name" value="COLLAPSIN RESPONSE MEDIATOR PROTEIN"/>
    <property type="match status" value="1"/>
</dbReference>
<dbReference type="InterPro" id="IPR032466">
    <property type="entry name" value="Metal_Hydrolase"/>
</dbReference>
<dbReference type="InterPro" id="IPR011059">
    <property type="entry name" value="Metal-dep_hydrolase_composite"/>
</dbReference>
<dbReference type="Proteomes" id="UP000585609">
    <property type="component" value="Unassembled WGS sequence"/>
</dbReference>
<gene>
    <name evidence="2" type="ORF">HKBW3S09_01328</name>
</gene>
<dbReference type="AlphaFoldDB" id="A0A6V8NUZ3"/>
<dbReference type="InterPro" id="IPR050378">
    <property type="entry name" value="Metallo-dep_Hydrolases_sf"/>
</dbReference>
<proteinExistence type="predicted"/>